<name>D4B8M7_9ENTR</name>
<dbReference type="EMBL" id="ABWL02000005">
    <property type="protein sequence ID" value="EFE09539.1"/>
    <property type="molecule type" value="Genomic_DNA"/>
</dbReference>
<accession>D4B8M7</accession>
<proteinExistence type="predicted"/>
<keyword evidence="1" id="KW-0812">Transmembrane</keyword>
<evidence type="ECO:0000313" key="2">
    <source>
        <dbReference type="EMBL" id="EFE09539.1"/>
    </source>
</evidence>
<gene>
    <name evidence="2" type="ORF">CIT292_06810</name>
</gene>
<reference evidence="2 3" key="1">
    <citation type="submission" date="2010-02" db="EMBL/GenBank/DDBJ databases">
        <authorList>
            <person name="Weinstock G."/>
            <person name="Sodergren E."/>
            <person name="Clifton S."/>
            <person name="Fulton L."/>
            <person name="Fulton B."/>
            <person name="Courtney L."/>
            <person name="Fronick C."/>
            <person name="Harrison M."/>
            <person name="Strong C."/>
            <person name="Farmer C."/>
            <person name="Delahaunty K."/>
            <person name="Markovic C."/>
            <person name="Hall O."/>
            <person name="Minx P."/>
            <person name="Tomlinson C."/>
            <person name="Mitreva M."/>
            <person name="Nelson J."/>
            <person name="Hou S."/>
            <person name="Wollam A."/>
            <person name="Pepin K.H."/>
            <person name="Johnson M."/>
            <person name="Bhonagiri V."/>
            <person name="Zhang X."/>
            <person name="Suruliraj S."/>
            <person name="Warren W."/>
            <person name="Chinwalla A."/>
            <person name="Mardis E.R."/>
            <person name="Wilson R.K."/>
        </authorList>
    </citation>
    <scope>NUCLEOTIDE SEQUENCE [LARGE SCALE GENOMIC DNA]</scope>
    <source>
        <strain evidence="2 3">ATCC 29220</strain>
    </source>
</reference>
<evidence type="ECO:0000313" key="3">
    <source>
        <dbReference type="Proteomes" id="UP000003880"/>
    </source>
</evidence>
<evidence type="ECO:0000256" key="1">
    <source>
        <dbReference type="SAM" id="Phobius"/>
    </source>
</evidence>
<dbReference type="Proteomes" id="UP000003880">
    <property type="component" value="Unassembled WGS sequence"/>
</dbReference>
<organism evidence="2 3">
    <name type="scientific">Citrobacter youngae ATCC 29220</name>
    <dbReference type="NCBI Taxonomy" id="500640"/>
    <lineage>
        <taxon>Bacteria</taxon>
        <taxon>Pseudomonadati</taxon>
        <taxon>Pseudomonadota</taxon>
        <taxon>Gammaproteobacteria</taxon>
        <taxon>Enterobacterales</taxon>
        <taxon>Enterobacteriaceae</taxon>
        <taxon>Citrobacter</taxon>
        <taxon>Citrobacter freundii complex</taxon>
    </lineage>
</organism>
<keyword evidence="1" id="KW-0472">Membrane</keyword>
<comment type="caution">
    <text evidence="2">The sequence shown here is derived from an EMBL/GenBank/DDBJ whole genome shotgun (WGS) entry which is preliminary data.</text>
</comment>
<keyword evidence="1" id="KW-1133">Transmembrane helix</keyword>
<feature type="transmembrane region" description="Helical" evidence="1">
    <location>
        <begin position="12"/>
        <end position="30"/>
    </location>
</feature>
<protein>
    <submittedName>
        <fullName evidence="2">Uncharacterized protein</fullName>
    </submittedName>
</protein>
<dbReference type="HOGENOM" id="CLU_3307001_0_0_6"/>
<dbReference type="AlphaFoldDB" id="D4B8M7"/>
<sequence length="39" mass="4448">MGFSWEVNNYALTVLLLRLFCGVGNLICMFSKKHNLSDL</sequence>